<dbReference type="PANTHER" id="PTHR46481">
    <property type="entry name" value="ZINC FINGER BED DOMAIN-CONTAINING PROTEIN 4"/>
    <property type="match status" value="1"/>
</dbReference>
<evidence type="ECO:0000313" key="7">
    <source>
        <dbReference type="Proteomes" id="UP000054279"/>
    </source>
</evidence>
<dbReference type="SUPFAM" id="SSF53098">
    <property type="entry name" value="Ribonuclease H-like"/>
    <property type="match status" value="1"/>
</dbReference>
<protein>
    <recommendedName>
        <fullName evidence="8">DUF659 domain-containing protein</fullName>
    </recommendedName>
</protein>
<evidence type="ECO:0000256" key="4">
    <source>
        <dbReference type="ARBA" id="ARBA00022833"/>
    </source>
</evidence>
<evidence type="ECO:0000256" key="2">
    <source>
        <dbReference type="ARBA" id="ARBA00022723"/>
    </source>
</evidence>
<sequence>HDTSTHNLNDHVAVCKAVKRKPEQDVIKEYVHGHSYSPGRFRYLLALWVSRRNRPFKIIHDAELQEIFKMLYLRVDIVSRTTVARDVGEMFTLTKENVKQYLMDVNGKIHIVVDGWTSPQVYSFLGITIQYVRDGHIEAFILEFIRLLEGHTGEYLAEMLAACLQDYGIAEK</sequence>
<organism evidence="6 7">
    <name type="scientific">Sphaerobolus stellatus (strain SS14)</name>
    <dbReference type="NCBI Taxonomy" id="990650"/>
    <lineage>
        <taxon>Eukaryota</taxon>
        <taxon>Fungi</taxon>
        <taxon>Dikarya</taxon>
        <taxon>Basidiomycota</taxon>
        <taxon>Agaricomycotina</taxon>
        <taxon>Agaricomycetes</taxon>
        <taxon>Phallomycetidae</taxon>
        <taxon>Geastrales</taxon>
        <taxon>Sphaerobolaceae</taxon>
        <taxon>Sphaerobolus</taxon>
    </lineage>
</organism>
<keyword evidence="4" id="KW-0862">Zinc</keyword>
<name>A0A0C9UCD5_SPHS4</name>
<dbReference type="OrthoDB" id="3247971at2759"/>
<dbReference type="GO" id="GO:0005634">
    <property type="term" value="C:nucleus"/>
    <property type="evidence" value="ECO:0007669"/>
    <property type="project" value="UniProtKB-SubCell"/>
</dbReference>
<evidence type="ECO:0000256" key="3">
    <source>
        <dbReference type="ARBA" id="ARBA00022771"/>
    </source>
</evidence>
<feature type="non-terminal residue" evidence="6">
    <location>
        <position position="172"/>
    </location>
</feature>
<dbReference type="Proteomes" id="UP000054279">
    <property type="component" value="Unassembled WGS sequence"/>
</dbReference>
<keyword evidence="5" id="KW-0539">Nucleus</keyword>
<keyword evidence="2" id="KW-0479">Metal-binding</keyword>
<dbReference type="AlphaFoldDB" id="A0A0C9UCD5"/>
<evidence type="ECO:0000256" key="5">
    <source>
        <dbReference type="ARBA" id="ARBA00023242"/>
    </source>
</evidence>
<evidence type="ECO:0000256" key="1">
    <source>
        <dbReference type="ARBA" id="ARBA00004123"/>
    </source>
</evidence>
<evidence type="ECO:0000313" key="6">
    <source>
        <dbReference type="EMBL" id="KIJ26802.1"/>
    </source>
</evidence>
<keyword evidence="7" id="KW-1185">Reference proteome</keyword>
<dbReference type="GO" id="GO:0008270">
    <property type="term" value="F:zinc ion binding"/>
    <property type="evidence" value="ECO:0007669"/>
    <property type="project" value="UniProtKB-KW"/>
</dbReference>
<keyword evidence="3" id="KW-0863">Zinc-finger</keyword>
<evidence type="ECO:0008006" key="8">
    <source>
        <dbReference type="Google" id="ProtNLM"/>
    </source>
</evidence>
<feature type="non-terminal residue" evidence="6">
    <location>
        <position position="1"/>
    </location>
</feature>
<dbReference type="InterPro" id="IPR052035">
    <property type="entry name" value="ZnF_BED_domain_contain"/>
</dbReference>
<comment type="subcellular location">
    <subcellularLocation>
        <location evidence="1">Nucleus</location>
    </subcellularLocation>
</comment>
<dbReference type="PANTHER" id="PTHR46481:SF10">
    <property type="entry name" value="ZINC FINGER BED DOMAIN-CONTAINING PROTEIN 39"/>
    <property type="match status" value="1"/>
</dbReference>
<proteinExistence type="predicted"/>
<accession>A0A0C9UCD5</accession>
<dbReference type="InterPro" id="IPR012337">
    <property type="entry name" value="RNaseH-like_sf"/>
</dbReference>
<dbReference type="EMBL" id="KN837356">
    <property type="protein sequence ID" value="KIJ26802.1"/>
    <property type="molecule type" value="Genomic_DNA"/>
</dbReference>
<reference evidence="6 7" key="1">
    <citation type="submission" date="2014-06" db="EMBL/GenBank/DDBJ databases">
        <title>Evolutionary Origins and Diversification of the Mycorrhizal Mutualists.</title>
        <authorList>
            <consortium name="DOE Joint Genome Institute"/>
            <consortium name="Mycorrhizal Genomics Consortium"/>
            <person name="Kohler A."/>
            <person name="Kuo A."/>
            <person name="Nagy L.G."/>
            <person name="Floudas D."/>
            <person name="Copeland A."/>
            <person name="Barry K.W."/>
            <person name="Cichocki N."/>
            <person name="Veneault-Fourrey C."/>
            <person name="LaButti K."/>
            <person name="Lindquist E.A."/>
            <person name="Lipzen A."/>
            <person name="Lundell T."/>
            <person name="Morin E."/>
            <person name="Murat C."/>
            <person name="Riley R."/>
            <person name="Ohm R."/>
            <person name="Sun H."/>
            <person name="Tunlid A."/>
            <person name="Henrissat B."/>
            <person name="Grigoriev I.V."/>
            <person name="Hibbett D.S."/>
            <person name="Martin F."/>
        </authorList>
    </citation>
    <scope>NUCLEOTIDE SEQUENCE [LARGE SCALE GENOMIC DNA]</scope>
    <source>
        <strain evidence="6 7">SS14</strain>
    </source>
</reference>
<dbReference type="HOGENOM" id="CLU_073145_2_0_1"/>
<gene>
    <name evidence="6" type="ORF">M422DRAFT_136577</name>
</gene>